<dbReference type="InterPro" id="IPR001444">
    <property type="entry name" value="Flag_bb_rod_N"/>
</dbReference>
<dbReference type="EMBL" id="JBHFEH010000147">
    <property type="protein sequence ID" value="KAL2045393.1"/>
    <property type="molecule type" value="Genomic_DNA"/>
</dbReference>
<dbReference type="Pfam" id="PF00460">
    <property type="entry name" value="Flg_bb_rod"/>
    <property type="match status" value="1"/>
</dbReference>
<protein>
    <recommendedName>
        <fullName evidence="4">Flagellar basal body rod protein N-terminal domain-containing protein</fullName>
    </recommendedName>
</protein>
<dbReference type="InterPro" id="IPR006300">
    <property type="entry name" value="FlgB"/>
</dbReference>
<comment type="similarity">
    <text evidence="2">Belongs to the flagella basal body rod proteins family.</text>
</comment>
<evidence type="ECO:0000259" key="4">
    <source>
        <dbReference type="Pfam" id="PF00460"/>
    </source>
</evidence>
<organism evidence="5 6">
    <name type="scientific">Lepraria finkii</name>
    <dbReference type="NCBI Taxonomy" id="1340010"/>
    <lineage>
        <taxon>Eukaryota</taxon>
        <taxon>Fungi</taxon>
        <taxon>Dikarya</taxon>
        <taxon>Ascomycota</taxon>
        <taxon>Pezizomycotina</taxon>
        <taxon>Lecanoromycetes</taxon>
        <taxon>OSLEUM clade</taxon>
        <taxon>Lecanoromycetidae</taxon>
        <taxon>Lecanorales</taxon>
        <taxon>Lecanorineae</taxon>
        <taxon>Stereocaulaceae</taxon>
        <taxon>Lepraria</taxon>
    </lineage>
</organism>
<keyword evidence="6" id="KW-1185">Reference proteome</keyword>
<gene>
    <name evidence="5" type="ORF">ABVK25_012135</name>
</gene>
<comment type="caution">
    <text evidence="5">The sequence shown here is derived from an EMBL/GenBank/DDBJ whole genome shotgun (WGS) entry which is preliminary data.</text>
</comment>
<dbReference type="NCBIfam" id="TIGR01396">
    <property type="entry name" value="FlgB"/>
    <property type="match status" value="1"/>
</dbReference>
<evidence type="ECO:0000313" key="5">
    <source>
        <dbReference type="EMBL" id="KAL2045393.1"/>
    </source>
</evidence>
<comment type="subcellular location">
    <subcellularLocation>
        <location evidence="1">Bacterial flagellum basal body</location>
    </subcellularLocation>
</comment>
<reference evidence="5 6" key="1">
    <citation type="submission" date="2024-09" db="EMBL/GenBank/DDBJ databases">
        <title>Rethinking Asexuality: The Enigmatic Case of Functional Sexual Genes in Lepraria (Stereocaulaceae).</title>
        <authorList>
            <person name="Doellman M."/>
            <person name="Sun Y."/>
            <person name="Barcenas-Pena A."/>
            <person name="Lumbsch H.T."/>
            <person name="Grewe F."/>
        </authorList>
    </citation>
    <scope>NUCLEOTIDE SEQUENCE [LARGE SCALE GENOMIC DNA]</scope>
    <source>
        <strain evidence="5 6">Grewe 0041</strain>
    </source>
</reference>
<sequence length="176" mass="18675">MRPNLTTTAATPGARTKFALTARACHRARPFFPHRFRSRAAQGPPNAADYRPGGRSHMNLFDTTQLGLQSAISGAGMRQATIAGNIANANTPGYQRKDVDFHTTLRNALASDTPMDAVKTAAFSPATDTTGPMRADGNGVDIDIESATMASSALEYETLVAVYTGRTDVMRSAIGV</sequence>
<feature type="domain" description="Flagellar basal body rod protein N-terminal" evidence="4">
    <location>
        <begin position="70"/>
        <end position="95"/>
    </location>
</feature>
<dbReference type="Proteomes" id="UP001590951">
    <property type="component" value="Unassembled WGS sequence"/>
</dbReference>
<name>A0ABR4AJW7_9LECA</name>
<accession>A0ABR4AJW7</accession>
<evidence type="ECO:0000256" key="2">
    <source>
        <dbReference type="ARBA" id="ARBA00009677"/>
    </source>
</evidence>
<evidence type="ECO:0000256" key="1">
    <source>
        <dbReference type="ARBA" id="ARBA00004117"/>
    </source>
</evidence>
<keyword evidence="3" id="KW-0975">Bacterial flagellum</keyword>
<evidence type="ECO:0000256" key="3">
    <source>
        <dbReference type="ARBA" id="ARBA00023143"/>
    </source>
</evidence>
<evidence type="ECO:0000313" key="6">
    <source>
        <dbReference type="Proteomes" id="UP001590951"/>
    </source>
</evidence>
<proteinExistence type="inferred from homology"/>